<sequence length="432" mass="45655">WNCDSDVFISKLDGGLTSLLASTFLGGASHDIGQSIALDTSGNVYVTGWTFSSNFPATAGAYDTSWNLGDGDVFISKLNDELTSLLASTFLGGSDYDIGHSIALDTSGNVYVTGYTDSPDFPSTAGAYDTSLNDDIDVFISKLDSGLTSLLASTFLGGSDYDIGHSIALDTSGNVYVTGETLSSDLPTTSGAYDTSWNSGYRDAFVSKLDGELTTLIASTFLGGDFADYGYSIALGTHGNVYVTGETLSSDFPTTSGAYDTSWNSGQRDAFVSILDGNLSAGAVIPTPTPSPSPTPEPSPSPSPTPEITPTPIPSPTGTPTAITLAYFHAKAGKNGRVTLTWETATEVDNAGFNLYRSKRRNGHYTLVNNAIIPAQSDTISGADYRYIDTPGKGTFYYKLGDVDYYGKITLHGPEKVRVGLDNTATKRRKRK</sequence>
<dbReference type="Gene3D" id="2.60.40.10">
    <property type="entry name" value="Immunoglobulins"/>
    <property type="match status" value="1"/>
</dbReference>
<evidence type="ECO:0000313" key="3">
    <source>
        <dbReference type="Proteomes" id="UP000189681"/>
    </source>
</evidence>
<dbReference type="InterPro" id="IPR010620">
    <property type="entry name" value="SBBP_repeat"/>
</dbReference>
<feature type="compositionally biased region" description="Pro residues" evidence="1">
    <location>
        <begin position="287"/>
        <end position="316"/>
    </location>
</feature>
<dbReference type="EMBL" id="AYTS01000141">
    <property type="protein sequence ID" value="OOP55496.1"/>
    <property type="molecule type" value="Genomic_DNA"/>
</dbReference>
<dbReference type="Pfam" id="PF06739">
    <property type="entry name" value="SBBP"/>
    <property type="match status" value="4"/>
</dbReference>
<dbReference type="InterPro" id="IPR011042">
    <property type="entry name" value="6-blade_b-propeller_TolB-like"/>
</dbReference>
<dbReference type="Proteomes" id="UP000189681">
    <property type="component" value="Unassembled WGS sequence"/>
</dbReference>
<dbReference type="AlphaFoldDB" id="A0A1V4AQV6"/>
<name>A0A1V4AQV6_9BACT</name>
<feature type="non-terminal residue" evidence="2">
    <location>
        <position position="1"/>
    </location>
</feature>
<gene>
    <name evidence="2" type="ORF">AYP45_14520</name>
</gene>
<dbReference type="STRING" id="1004156.AYP45_14520"/>
<dbReference type="InterPro" id="IPR052918">
    <property type="entry name" value="Motility_Chemotaxis_Reg"/>
</dbReference>
<dbReference type="Gene3D" id="2.120.10.30">
    <property type="entry name" value="TolB, C-terminal domain"/>
    <property type="match status" value="1"/>
</dbReference>
<dbReference type="PANTHER" id="PTHR35580">
    <property type="entry name" value="CELL SURFACE GLYCOPROTEIN (S-LAYER PROTEIN)-LIKE PROTEIN"/>
    <property type="match status" value="1"/>
</dbReference>
<organism evidence="2 3">
    <name type="scientific">Candidatus Brocadia carolinensis</name>
    <dbReference type="NCBI Taxonomy" id="1004156"/>
    <lineage>
        <taxon>Bacteria</taxon>
        <taxon>Pseudomonadati</taxon>
        <taxon>Planctomycetota</taxon>
        <taxon>Candidatus Brocadiia</taxon>
        <taxon>Candidatus Brocadiales</taxon>
        <taxon>Candidatus Brocadiaceae</taxon>
        <taxon>Candidatus Brocadia</taxon>
    </lineage>
</organism>
<dbReference type="InterPro" id="IPR013783">
    <property type="entry name" value="Ig-like_fold"/>
</dbReference>
<evidence type="ECO:0000256" key="1">
    <source>
        <dbReference type="SAM" id="MobiDB-lite"/>
    </source>
</evidence>
<evidence type="ECO:0000313" key="2">
    <source>
        <dbReference type="EMBL" id="OOP55496.1"/>
    </source>
</evidence>
<dbReference type="PANTHER" id="PTHR35580:SF1">
    <property type="entry name" value="PHYTASE-LIKE DOMAIN-CONTAINING PROTEIN"/>
    <property type="match status" value="1"/>
</dbReference>
<comment type="caution">
    <text evidence="2">The sequence shown here is derived from an EMBL/GenBank/DDBJ whole genome shotgun (WGS) entry which is preliminary data.</text>
</comment>
<reference evidence="2 3" key="1">
    <citation type="journal article" date="2017" name="Water Res.">
        <title>Discovery and metagenomic analysis of an anammox bacterial enrichment related to Candidatus "Brocadia caroliniensis" in a full-scale glycerol-fed nitritation-denitritation separate centrate treatment process.</title>
        <authorList>
            <person name="Park H."/>
            <person name="Brotto A.C."/>
            <person name="van Loosdrecht M.C."/>
            <person name="Chandran K."/>
        </authorList>
    </citation>
    <scope>NUCLEOTIDE SEQUENCE [LARGE SCALE GENOMIC DNA]</scope>
    <source>
        <strain evidence="2">26THWARD</strain>
    </source>
</reference>
<feature type="region of interest" description="Disordered" evidence="1">
    <location>
        <begin position="282"/>
        <end position="316"/>
    </location>
</feature>
<proteinExistence type="predicted"/>
<protein>
    <submittedName>
        <fullName evidence="2">Uncharacterized protein</fullName>
    </submittedName>
</protein>
<accession>A0A1V4AQV6</accession>